<comment type="caution">
    <text evidence="1">The sequence shown here is derived from an EMBL/GenBank/DDBJ whole genome shotgun (WGS) entry which is preliminary data.</text>
</comment>
<dbReference type="AlphaFoldDB" id="A0A2J7Q9U7"/>
<name>A0A2J7Q9U7_9NEOP</name>
<proteinExistence type="predicted"/>
<evidence type="ECO:0000313" key="2">
    <source>
        <dbReference type="Proteomes" id="UP000235965"/>
    </source>
</evidence>
<dbReference type="EMBL" id="NEVH01016344">
    <property type="protein sequence ID" value="PNF25357.1"/>
    <property type="molecule type" value="Genomic_DNA"/>
</dbReference>
<evidence type="ECO:0000313" key="1">
    <source>
        <dbReference type="EMBL" id="PNF25357.1"/>
    </source>
</evidence>
<keyword evidence="2" id="KW-1185">Reference proteome</keyword>
<organism evidence="1 2">
    <name type="scientific">Cryptotermes secundus</name>
    <dbReference type="NCBI Taxonomy" id="105785"/>
    <lineage>
        <taxon>Eukaryota</taxon>
        <taxon>Metazoa</taxon>
        <taxon>Ecdysozoa</taxon>
        <taxon>Arthropoda</taxon>
        <taxon>Hexapoda</taxon>
        <taxon>Insecta</taxon>
        <taxon>Pterygota</taxon>
        <taxon>Neoptera</taxon>
        <taxon>Polyneoptera</taxon>
        <taxon>Dictyoptera</taxon>
        <taxon>Blattodea</taxon>
        <taxon>Blattoidea</taxon>
        <taxon>Termitoidae</taxon>
        <taxon>Kalotermitidae</taxon>
        <taxon>Cryptotermitinae</taxon>
        <taxon>Cryptotermes</taxon>
    </lineage>
</organism>
<sequence length="90" mass="10743">MICPQYQYFHPICFNFLSPSVLWAPTMCFLKLKRLCINPWTTPVQLLHYRHHPVSSNQLFHRLNNCSFCNLNRVIWLGIICDFQTSERIS</sequence>
<reference evidence="1 2" key="1">
    <citation type="submission" date="2017-12" db="EMBL/GenBank/DDBJ databases">
        <title>Hemimetabolous genomes reveal molecular basis of termite eusociality.</title>
        <authorList>
            <person name="Harrison M.C."/>
            <person name="Jongepier E."/>
            <person name="Robertson H.M."/>
            <person name="Arning N."/>
            <person name="Bitard-Feildel T."/>
            <person name="Chao H."/>
            <person name="Childers C.P."/>
            <person name="Dinh H."/>
            <person name="Doddapaneni H."/>
            <person name="Dugan S."/>
            <person name="Gowin J."/>
            <person name="Greiner C."/>
            <person name="Han Y."/>
            <person name="Hu H."/>
            <person name="Hughes D.S.T."/>
            <person name="Huylmans A.-K."/>
            <person name="Kemena C."/>
            <person name="Kremer L.P.M."/>
            <person name="Lee S.L."/>
            <person name="Lopez-Ezquerra A."/>
            <person name="Mallet L."/>
            <person name="Monroy-Kuhn J.M."/>
            <person name="Moser A."/>
            <person name="Murali S.C."/>
            <person name="Muzny D.M."/>
            <person name="Otani S."/>
            <person name="Piulachs M.-D."/>
            <person name="Poelchau M."/>
            <person name="Qu J."/>
            <person name="Schaub F."/>
            <person name="Wada-Katsumata A."/>
            <person name="Worley K.C."/>
            <person name="Xie Q."/>
            <person name="Ylla G."/>
            <person name="Poulsen M."/>
            <person name="Gibbs R.A."/>
            <person name="Schal C."/>
            <person name="Richards S."/>
            <person name="Belles X."/>
            <person name="Korb J."/>
            <person name="Bornberg-Bauer E."/>
        </authorList>
    </citation>
    <scope>NUCLEOTIDE SEQUENCE [LARGE SCALE GENOMIC DNA]</scope>
    <source>
        <tissue evidence="1">Whole body</tissue>
    </source>
</reference>
<dbReference type="InParanoid" id="A0A2J7Q9U7"/>
<gene>
    <name evidence="1" type="ORF">B7P43_G10939</name>
</gene>
<dbReference type="Proteomes" id="UP000235965">
    <property type="component" value="Unassembled WGS sequence"/>
</dbReference>
<accession>A0A2J7Q9U7</accession>
<protein>
    <submittedName>
        <fullName evidence="1">Uncharacterized protein</fullName>
    </submittedName>
</protein>